<protein>
    <submittedName>
        <fullName evidence="1">Uncharacterized protein</fullName>
    </submittedName>
</protein>
<name>A0A0F7L2Z6_9VIRU</name>
<evidence type="ECO:0000313" key="1">
    <source>
        <dbReference type="EMBL" id="AKH46909.1"/>
    </source>
</evidence>
<dbReference type="EMBL" id="KR029587">
    <property type="protein sequence ID" value="AKH46909.1"/>
    <property type="molecule type" value="Genomic_DNA"/>
</dbReference>
<organism evidence="1">
    <name type="scientific">uncultured marine virus</name>
    <dbReference type="NCBI Taxonomy" id="186617"/>
    <lineage>
        <taxon>Viruses</taxon>
        <taxon>environmental samples</taxon>
    </lineage>
</organism>
<sequence>MIPLATTKKKAMRNWSLIFIRLLAVWRLTSKTWSLLRISLHLLRWRYSRRQSRALRGLKGRKAKRLHR</sequence>
<proteinExistence type="predicted"/>
<reference evidence="1" key="2">
    <citation type="submission" date="2015-03" db="EMBL/GenBank/DDBJ databases">
        <authorList>
            <person name="Chow C.-E.T."/>
            <person name="Winget D.M."/>
            <person name="White R.A.III."/>
            <person name="Hallam S.J."/>
            <person name="Suttle C.A."/>
        </authorList>
    </citation>
    <scope>NUCLEOTIDE SEQUENCE</scope>
    <source>
        <strain evidence="1">Anoxic2_3</strain>
    </source>
</reference>
<reference evidence="1" key="1">
    <citation type="journal article" date="2015" name="Front. Microbiol.">
        <title>Combining genomic sequencing methods to explore viral diversity and reveal potential virus-host interactions.</title>
        <authorList>
            <person name="Chow C.E."/>
            <person name="Winget D.M."/>
            <person name="White R.A.III."/>
            <person name="Hallam S.J."/>
            <person name="Suttle C.A."/>
        </authorList>
    </citation>
    <scope>NUCLEOTIDE SEQUENCE</scope>
    <source>
        <strain evidence="1">Anoxic2_3</strain>
    </source>
</reference>
<accession>A0A0F7L2Z6</accession>